<keyword evidence="2" id="KW-1185">Reference proteome</keyword>
<proteinExistence type="predicted"/>
<reference evidence="1" key="1">
    <citation type="submission" date="2020-07" db="EMBL/GenBank/DDBJ databases">
        <title>Multicomponent nature underlies the extraordinary mechanical properties of spider dragline silk.</title>
        <authorList>
            <person name="Kono N."/>
            <person name="Nakamura H."/>
            <person name="Mori M."/>
            <person name="Yoshida Y."/>
            <person name="Ohtoshi R."/>
            <person name="Malay A.D."/>
            <person name="Moran D.A.P."/>
            <person name="Tomita M."/>
            <person name="Numata K."/>
            <person name="Arakawa K."/>
        </authorList>
    </citation>
    <scope>NUCLEOTIDE SEQUENCE</scope>
</reference>
<evidence type="ECO:0000313" key="2">
    <source>
        <dbReference type="Proteomes" id="UP000887116"/>
    </source>
</evidence>
<comment type="caution">
    <text evidence="1">The sequence shown here is derived from an EMBL/GenBank/DDBJ whole genome shotgun (WGS) entry which is preliminary data.</text>
</comment>
<organism evidence="1 2">
    <name type="scientific">Trichonephila clavata</name>
    <name type="common">Joro spider</name>
    <name type="synonym">Nephila clavata</name>
    <dbReference type="NCBI Taxonomy" id="2740835"/>
    <lineage>
        <taxon>Eukaryota</taxon>
        <taxon>Metazoa</taxon>
        <taxon>Ecdysozoa</taxon>
        <taxon>Arthropoda</taxon>
        <taxon>Chelicerata</taxon>
        <taxon>Arachnida</taxon>
        <taxon>Araneae</taxon>
        <taxon>Araneomorphae</taxon>
        <taxon>Entelegynae</taxon>
        <taxon>Araneoidea</taxon>
        <taxon>Nephilidae</taxon>
        <taxon>Trichonephila</taxon>
    </lineage>
</organism>
<dbReference type="Proteomes" id="UP000887116">
    <property type="component" value="Unassembled WGS sequence"/>
</dbReference>
<dbReference type="AlphaFoldDB" id="A0A8X6LB28"/>
<gene>
    <name evidence="1" type="ORF">TNCT_549211</name>
</gene>
<sequence length="86" mass="10174">MVDKVVTITLTYEGHCFKYLESHFSSLQRSPDDNDNPTNLKKTLLGHHKRIHRFKLMGLSLSYFMKFRHPHYFLRFTPSSYPTTPA</sequence>
<accession>A0A8X6LB28</accession>
<evidence type="ECO:0000313" key="1">
    <source>
        <dbReference type="EMBL" id="GFR01927.1"/>
    </source>
</evidence>
<protein>
    <submittedName>
        <fullName evidence="1">Uncharacterized protein</fullName>
    </submittedName>
</protein>
<name>A0A8X6LB28_TRICU</name>
<dbReference type="EMBL" id="BMAO01035188">
    <property type="protein sequence ID" value="GFR01927.1"/>
    <property type="molecule type" value="Genomic_DNA"/>
</dbReference>